<protein>
    <submittedName>
        <fullName evidence="1">Uncharacterized protein</fullName>
    </submittedName>
</protein>
<reference evidence="1 2" key="1">
    <citation type="submission" date="2022-09" db="EMBL/GenBank/DDBJ databases">
        <authorList>
            <person name="Palmer J.M."/>
        </authorList>
    </citation>
    <scope>NUCLEOTIDE SEQUENCE [LARGE SCALE GENOMIC DNA]</scope>
    <source>
        <strain evidence="1 2">DSM 7382</strain>
    </source>
</reference>
<organism evidence="1 2">
    <name type="scientific">Cerrena zonata</name>
    <dbReference type="NCBI Taxonomy" id="2478898"/>
    <lineage>
        <taxon>Eukaryota</taxon>
        <taxon>Fungi</taxon>
        <taxon>Dikarya</taxon>
        <taxon>Basidiomycota</taxon>
        <taxon>Agaricomycotina</taxon>
        <taxon>Agaricomycetes</taxon>
        <taxon>Polyporales</taxon>
        <taxon>Cerrenaceae</taxon>
        <taxon>Cerrena</taxon>
    </lineage>
</organism>
<comment type="caution">
    <text evidence="1">The sequence shown here is derived from an EMBL/GenBank/DDBJ whole genome shotgun (WGS) entry which is preliminary data.</text>
</comment>
<dbReference type="Proteomes" id="UP001385951">
    <property type="component" value="Unassembled WGS sequence"/>
</dbReference>
<dbReference type="AlphaFoldDB" id="A0AAW0FF26"/>
<evidence type="ECO:0000313" key="1">
    <source>
        <dbReference type="EMBL" id="KAK7676719.1"/>
    </source>
</evidence>
<accession>A0AAW0FF26</accession>
<gene>
    <name evidence="1" type="ORF">QCA50_020295</name>
</gene>
<sequence length="118" mass="13551">MQRDLCLLRAFSGFERGNAERTAFVNLAALRDRKFVRDASVSLERALVGSKLELSADSCNKARALVKRVDKHNGTKVYEEEIRPVDHKFIRVRMNSKSMRFEVSVGRMPTRSSYIDSR</sequence>
<name>A0AAW0FF26_9APHY</name>
<dbReference type="EMBL" id="JASBNA010000106">
    <property type="protein sequence ID" value="KAK7676719.1"/>
    <property type="molecule type" value="Genomic_DNA"/>
</dbReference>
<proteinExistence type="predicted"/>
<evidence type="ECO:0000313" key="2">
    <source>
        <dbReference type="Proteomes" id="UP001385951"/>
    </source>
</evidence>
<keyword evidence="2" id="KW-1185">Reference proteome</keyword>